<organism evidence="2 3">
    <name type="scientific">Paspalum notatum var. saurae</name>
    <dbReference type="NCBI Taxonomy" id="547442"/>
    <lineage>
        <taxon>Eukaryota</taxon>
        <taxon>Viridiplantae</taxon>
        <taxon>Streptophyta</taxon>
        <taxon>Embryophyta</taxon>
        <taxon>Tracheophyta</taxon>
        <taxon>Spermatophyta</taxon>
        <taxon>Magnoliopsida</taxon>
        <taxon>Liliopsida</taxon>
        <taxon>Poales</taxon>
        <taxon>Poaceae</taxon>
        <taxon>PACMAD clade</taxon>
        <taxon>Panicoideae</taxon>
        <taxon>Andropogonodae</taxon>
        <taxon>Paspaleae</taxon>
        <taxon>Paspalinae</taxon>
        <taxon>Paspalum</taxon>
    </lineage>
</organism>
<protein>
    <submittedName>
        <fullName evidence="2">Uncharacterized protein</fullName>
    </submittedName>
</protein>
<name>A0AAQ3SSK5_PASNO</name>
<evidence type="ECO:0000313" key="2">
    <source>
        <dbReference type="EMBL" id="WVZ60108.1"/>
    </source>
</evidence>
<evidence type="ECO:0000313" key="3">
    <source>
        <dbReference type="Proteomes" id="UP001341281"/>
    </source>
</evidence>
<feature type="region of interest" description="Disordered" evidence="1">
    <location>
        <begin position="43"/>
        <end position="63"/>
    </location>
</feature>
<dbReference type="Gene3D" id="3.40.420.10">
    <property type="entry name" value="Ricin (A subunit), domain 1"/>
    <property type="match status" value="1"/>
</dbReference>
<sequence length="411" mass="45793">MASRDRGLTGRAIHASSALASPAMASREKGFYVHNIHGSAIKASTRPSSSWGAVPARSVTGGGGDEAHGHCSLRCLEECFFGDWRQRASSCLEAWRRGRRGEWWRCQHSRGAWRSADAGRTVGTFTGGAWRHAHTAICEPTRRSIPAVDKLNDERNWRKGLRVRAVLRRSVTEAPPQSSFSSPMRFGGAVHGQSVSDPLMKTHTLLLLSLNDTGCDRRGHKDGGDKMKSNSGRLKLGSDKMRSNSGVNLFATTSRSCTVRMVWMFFLCLTQLGHCGYIQVDVTPEEFNHMEHAHLDIFHTLYEIYTDVVPRMEVEGHRFLGVKDAEPYTRGGDNSGPGRWIKQRFRGETGEDRMTLAFADTDTYPVAFMNNENTWHCFTGLSKRVEAELGIANAKLALEIVDLLRRPQDSN</sequence>
<dbReference type="SUPFAM" id="SSF56371">
    <property type="entry name" value="Ribosome inactivating proteins (RIP)"/>
    <property type="match status" value="1"/>
</dbReference>
<dbReference type="AlphaFoldDB" id="A0AAQ3SSK5"/>
<dbReference type="InterPro" id="IPR016138">
    <property type="entry name" value="Ribosome_inactivat_prot_sub1"/>
</dbReference>
<feature type="region of interest" description="Disordered" evidence="1">
    <location>
        <begin position="218"/>
        <end position="238"/>
    </location>
</feature>
<dbReference type="Proteomes" id="UP001341281">
    <property type="component" value="Chromosome 02"/>
</dbReference>
<gene>
    <name evidence="2" type="ORF">U9M48_010171</name>
</gene>
<dbReference type="GO" id="GO:0017148">
    <property type="term" value="P:negative regulation of translation"/>
    <property type="evidence" value="ECO:0007669"/>
    <property type="project" value="InterPro"/>
</dbReference>
<feature type="compositionally biased region" description="Basic and acidic residues" evidence="1">
    <location>
        <begin position="218"/>
        <end position="228"/>
    </location>
</feature>
<accession>A0AAQ3SSK5</accession>
<evidence type="ECO:0000256" key="1">
    <source>
        <dbReference type="SAM" id="MobiDB-lite"/>
    </source>
</evidence>
<proteinExistence type="predicted"/>
<keyword evidence="3" id="KW-1185">Reference proteome</keyword>
<dbReference type="InterPro" id="IPR036041">
    <property type="entry name" value="Ribosome-inact_prot_sf"/>
</dbReference>
<reference evidence="2 3" key="1">
    <citation type="submission" date="2024-02" db="EMBL/GenBank/DDBJ databases">
        <title>High-quality chromosome-scale genome assembly of Pensacola bahiagrass (Paspalum notatum Flugge var. saurae).</title>
        <authorList>
            <person name="Vega J.M."/>
            <person name="Podio M."/>
            <person name="Orjuela J."/>
            <person name="Siena L.A."/>
            <person name="Pessino S.C."/>
            <person name="Combes M.C."/>
            <person name="Mariac C."/>
            <person name="Albertini E."/>
            <person name="Pupilli F."/>
            <person name="Ortiz J.P.A."/>
            <person name="Leblanc O."/>
        </authorList>
    </citation>
    <scope>NUCLEOTIDE SEQUENCE [LARGE SCALE GENOMIC DNA]</scope>
    <source>
        <strain evidence="2">R1</strain>
        <tissue evidence="2">Leaf</tissue>
    </source>
</reference>
<dbReference type="EMBL" id="CP144746">
    <property type="protein sequence ID" value="WVZ60108.1"/>
    <property type="molecule type" value="Genomic_DNA"/>
</dbReference>
<dbReference type="GO" id="GO:0030598">
    <property type="term" value="F:rRNA N-glycosylase activity"/>
    <property type="evidence" value="ECO:0007669"/>
    <property type="project" value="InterPro"/>
</dbReference>